<evidence type="ECO:0000313" key="6">
    <source>
        <dbReference type="Proteomes" id="UP000266482"/>
    </source>
</evidence>
<evidence type="ECO:0000256" key="3">
    <source>
        <dbReference type="ARBA" id="ARBA00022842"/>
    </source>
</evidence>
<dbReference type="CDD" id="cd03316">
    <property type="entry name" value="MR_like"/>
    <property type="match status" value="1"/>
</dbReference>
<dbReference type="PANTHER" id="PTHR13794">
    <property type="entry name" value="ENOLASE SUPERFAMILY, MANDELATE RACEMASE"/>
    <property type="match status" value="1"/>
</dbReference>
<comment type="caution">
    <text evidence="5">The sequence shown here is derived from an EMBL/GenBank/DDBJ whole genome shotgun (WGS) entry which is preliminary data.</text>
</comment>
<evidence type="ECO:0000256" key="1">
    <source>
        <dbReference type="ARBA" id="ARBA00001946"/>
    </source>
</evidence>
<dbReference type="InterPro" id="IPR029017">
    <property type="entry name" value="Enolase-like_N"/>
</dbReference>
<comment type="cofactor">
    <cofactor evidence="1">
        <name>Mg(2+)</name>
        <dbReference type="ChEBI" id="CHEBI:18420"/>
    </cofactor>
</comment>
<dbReference type="EMBL" id="QXQA01000004">
    <property type="protein sequence ID" value="RIX53717.1"/>
    <property type="molecule type" value="Genomic_DNA"/>
</dbReference>
<dbReference type="InterPro" id="IPR046945">
    <property type="entry name" value="RHMD-like"/>
</dbReference>
<dbReference type="InterPro" id="IPR013342">
    <property type="entry name" value="Mandelate_racemase_C"/>
</dbReference>
<reference evidence="5 6" key="1">
    <citation type="submission" date="2018-09" db="EMBL/GenBank/DDBJ databases">
        <title>Paenibacillus aracenensis nov. sp. isolated from a cave in southern Spain.</title>
        <authorList>
            <person name="Jurado V."/>
            <person name="Gutierrez-Patricio S."/>
            <person name="Gonzalez-Pimentel J.L."/>
            <person name="Miller A.Z."/>
            <person name="Laiz L."/>
            <person name="Saiz-Jimenez C."/>
        </authorList>
    </citation>
    <scope>NUCLEOTIDE SEQUENCE [LARGE SCALE GENOMIC DNA]</scope>
    <source>
        <strain evidence="5 6">DSM 22867</strain>
    </source>
</reference>
<keyword evidence="2" id="KW-0479">Metal-binding</keyword>
<dbReference type="InterPro" id="IPR029065">
    <property type="entry name" value="Enolase_C-like"/>
</dbReference>
<dbReference type="InterPro" id="IPR013341">
    <property type="entry name" value="Mandelate_racemase_N_dom"/>
</dbReference>
<dbReference type="SMART" id="SM00922">
    <property type="entry name" value="MR_MLE"/>
    <property type="match status" value="1"/>
</dbReference>
<dbReference type="OrthoDB" id="9775391at2"/>
<name>A0A3A1UYZ8_9BACL</name>
<dbReference type="Proteomes" id="UP000266482">
    <property type="component" value="Unassembled WGS sequence"/>
</dbReference>
<dbReference type="Pfam" id="PF13378">
    <property type="entry name" value="MR_MLE_C"/>
    <property type="match status" value="1"/>
</dbReference>
<evidence type="ECO:0000259" key="4">
    <source>
        <dbReference type="SMART" id="SM00922"/>
    </source>
</evidence>
<accession>A0A3A1UYZ8</accession>
<dbReference type="SFLD" id="SFLDS00001">
    <property type="entry name" value="Enolase"/>
    <property type="match status" value="1"/>
</dbReference>
<dbReference type="GO" id="GO:0016052">
    <property type="term" value="P:carbohydrate catabolic process"/>
    <property type="evidence" value="ECO:0007669"/>
    <property type="project" value="TreeGrafter"/>
</dbReference>
<organism evidence="5 6">
    <name type="scientific">Paenibacillus nanensis</name>
    <dbReference type="NCBI Taxonomy" id="393251"/>
    <lineage>
        <taxon>Bacteria</taxon>
        <taxon>Bacillati</taxon>
        <taxon>Bacillota</taxon>
        <taxon>Bacilli</taxon>
        <taxon>Bacillales</taxon>
        <taxon>Paenibacillaceae</taxon>
        <taxon>Paenibacillus</taxon>
    </lineage>
</organism>
<dbReference type="InterPro" id="IPR036849">
    <property type="entry name" value="Enolase-like_C_sf"/>
</dbReference>
<keyword evidence="6" id="KW-1185">Reference proteome</keyword>
<evidence type="ECO:0000256" key="2">
    <source>
        <dbReference type="ARBA" id="ARBA00022723"/>
    </source>
</evidence>
<keyword evidence="3" id="KW-0460">Magnesium</keyword>
<dbReference type="PANTHER" id="PTHR13794:SF58">
    <property type="entry name" value="MITOCHONDRIAL ENOLASE SUPERFAMILY MEMBER 1"/>
    <property type="match status" value="1"/>
</dbReference>
<dbReference type="GO" id="GO:0000287">
    <property type="term" value="F:magnesium ion binding"/>
    <property type="evidence" value="ECO:0007669"/>
    <property type="project" value="TreeGrafter"/>
</dbReference>
<dbReference type="GO" id="GO:0016836">
    <property type="term" value="F:hydro-lyase activity"/>
    <property type="evidence" value="ECO:0007669"/>
    <property type="project" value="TreeGrafter"/>
</dbReference>
<protein>
    <submittedName>
        <fullName evidence="5">Mandelate racemase/muconate lactonizing enzyme family protein</fullName>
    </submittedName>
</protein>
<dbReference type="AlphaFoldDB" id="A0A3A1UYZ8"/>
<dbReference type="Pfam" id="PF02746">
    <property type="entry name" value="MR_MLE_N"/>
    <property type="match status" value="1"/>
</dbReference>
<proteinExistence type="predicted"/>
<gene>
    <name evidence="5" type="ORF">D3P08_09875</name>
</gene>
<evidence type="ECO:0000313" key="5">
    <source>
        <dbReference type="EMBL" id="RIX53717.1"/>
    </source>
</evidence>
<dbReference type="SUPFAM" id="SSF51604">
    <property type="entry name" value="Enolase C-terminal domain-like"/>
    <property type="match status" value="1"/>
</dbReference>
<dbReference type="SFLD" id="SFLDG00179">
    <property type="entry name" value="mandelate_racemase"/>
    <property type="match status" value="1"/>
</dbReference>
<dbReference type="RefSeq" id="WP_119599461.1">
    <property type="nucleotide sequence ID" value="NZ_QXQA01000004.1"/>
</dbReference>
<feature type="domain" description="Mandelate racemase/muconate lactonizing enzyme C-terminal" evidence="4">
    <location>
        <begin position="137"/>
        <end position="235"/>
    </location>
</feature>
<dbReference type="Gene3D" id="3.30.390.10">
    <property type="entry name" value="Enolase-like, N-terminal domain"/>
    <property type="match status" value="1"/>
</dbReference>
<dbReference type="SUPFAM" id="SSF54826">
    <property type="entry name" value="Enolase N-terminal domain-like"/>
    <property type="match status" value="1"/>
</dbReference>
<sequence>MLIRRIETFPLYYPIPQPYGDANGIKSYRSAFFIRITTDDGIQGWGECEDWLPTLQKGFEDRIIPYLTGKNANDRTQIVRQIAKWHARSASAVSMALTEIFAKSAGKSVCELWGGKQRDKVPLYASFQSYSERSDWVKHSLHLIEAALNAGFSSFKVKIGGKTLEEDRMHILEVQALLREKGQLALDANGSYDYATAIRLLPLLEQWSNLLWLEEPLPIEQTHNYNLLRQRMFLPIAGGEDMKLASDFLPLLTGHALDIVTPDLLHLNGMDEYWGTLHLACNFGARISPHAYDGALTRLYAILAQACLVSWCKMKPDTIDPVEWDVMDNPFTELLPLRPVNGEVTVPGGLGIGIELDVERMNAYLWDGSRYR</sequence>
<dbReference type="Gene3D" id="3.20.20.120">
    <property type="entry name" value="Enolase-like C-terminal domain"/>
    <property type="match status" value="1"/>
</dbReference>